<keyword evidence="5" id="KW-0136">Cellulose degradation</keyword>
<protein>
    <recommendedName>
        <fullName evidence="3">cellulase</fullName>
        <ecNumber evidence="3">3.2.1.4</ecNumber>
    </recommendedName>
</protein>
<evidence type="ECO:0000256" key="5">
    <source>
        <dbReference type="ARBA" id="ARBA00023001"/>
    </source>
</evidence>
<dbReference type="EMBL" id="FOMS01000003">
    <property type="protein sequence ID" value="SFD84264.1"/>
    <property type="molecule type" value="Genomic_DNA"/>
</dbReference>
<sequence>MQDVWIAWRDANMEATGRVVDEPQQNASHSEGQGYGMLLAALMGDRRAFERLHAWTSVNLSIRSDTLMAWRWLPDTPGHVPDLNNASDGDLFHAWALLLGARKFGEGSFREAAGEIAYDLARTCIFTTQSGEPLLLPAAQGFTTEAGMIFNPCYSMPLAMTELATEFDLPILAEAARHGVEIARRLAADGVVPDWVEVAGGELRPAEGFSFDSGYEAMRLPLFLIWSGLADHPAVQRYAEAQAQAPEGVAATVIERGSGEILSTSAEAGYRSIAALSRCAAQNRIGSEMPPFAPDAPYYSATLQVFSMIAQAKGSPMCIPL</sequence>
<name>A0A1I1VN69_9RHOB</name>
<evidence type="ECO:0000313" key="8">
    <source>
        <dbReference type="EMBL" id="SFD84264.1"/>
    </source>
</evidence>
<dbReference type="EC" id="3.2.1.4" evidence="3"/>
<organism evidence="8 9">
    <name type="scientific">Roseivivax sediminis</name>
    <dbReference type="NCBI Taxonomy" id="936889"/>
    <lineage>
        <taxon>Bacteria</taxon>
        <taxon>Pseudomonadati</taxon>
        <taxon>Pseudomonadota</taxon>
        <taxon>Alphaproteobacteria</taxon>
        <taxon>Rhodobacterales</taxon>
        <taxon>Roseobacteraceae</taxon>
        <taxon>Roseivivax</taxon>
    </lineage>
</organism>
<dbReference type="PRINTS" id="PR00735">
    <property type="entry name" value="GLHYDRLASE8"/>
</dbReference>
<dbReference type="Pfam" id="PF01270">
    <property type="entry name" value="Glyco_hydro_8"/>
    <property type="match status" value="1"/>
</dbReference>
<reference evidence="8 9" key="1">
    <citation type="submission" date="2016-10" db="EMBL/GenBank/DDBJ databases">
        <authorList>
            <person name="Varghese N."/>
            <person name="Submissions S."/>
        </authorList>
    </citation>
    <scope>NUCLEOTIDE SEQUENCE [LARGE SCALE GENOMIC DNA]</scope>
    <source>
        <strain evidence="9">YIM D21,KCTC 23444,ACCC 10710</strain>
    </source>
</reference>
<evidence type="ECO:0000256" key="3">
    <source>
        <dbReference type="ARBA" id="ARBA00012601"/>
    </source>
</evidence>
<dbReference type="InterPro" id="IPR012341">
    <property type="entry name" value="6hp_glycosidase-like_sf"/>
</dbReference>
<dbReference type="InterPro" id="IPR008928">
    <property type="entry name" value="6-hairpin_glycosidase_sf"/>
</dbReference>
<comment type="similarity">
    <text evidence="2">Belongs to the glycosyl hydrolase 8 (cellulase D) family.</text>
</comment>
<gene>
    <name evidence="8" type="ORF">SAMN04515678_103301</name>
</gene>
<accession>A0A1I1VN69</accession>
<evidence type="ECO:0000256" key="7">
    <source>
        <dbReference type="ARBA" id="ARBA00023326"/>
    </source>
</evidence>
<dbReference type="GO" id="GO:0008810">
    <property type="term" value="F:cellulase activity"/>
    <property type="evidence" value="ECO:0007669"/>
    <property type="project" value="UniProtKB-EC"/>
</dbReference>
<dbReference type="Gene3D" id="1.50.10.10">
    <property type="match status" value="1"/>
</dbReference>
<evidence type="ECO:0000256" key="1">
    <source>
        <dbReference type="ARBA" id="ARBA00000966"/>
    </source>
</evidence>
<dbReference type="GO" id="GO:0030245">
    <property type="term" value="P:cellulose catabolic process"/>
    <property type="evidence" value="ECO:0007669"/>
    <property type="project" value="UniProtKB-KW"/>
</dbReference>
<evidence type="ECO:0000256" key="4">
    <source>
        <dbReference type="ARBA" id="ARBA00022801"/>
    </source>
</evidence>
<evidence type="ECO:0000256" key="2">
    <source>
        <dbReference type="ARBA" id="ARBA00009209"/>
    </source>
</evidence>
<comment type="catalytic activity">
    <reaction evidence="1">
        <text>Endohydrolysis of (1-&gt;4)-beta-D-glucosidic linkages in cellulose, lichenin and cereal beta-D-glucans.</text>
        <dbReference type="EC" id="3.2.1.4"/>
    </reaction>
</comment>
<dbReference type="Proteomes" id="UP000325289">
    <property type="component" value="Unassembled WGS sequence"/>
</dbReference>
<keyword evidence="9" id="KW-1185">Reference proteome</keyword>
<dbReference type="AlphaFoldDB" id="A0A1I1VN69"/>
<evidence type="ECO:0000313" key="9">
    <source>
        <dbReference type="Proteomes" id="UP000325289"/>
    </source>
</evidence>
<dbReference type="RefSeq" id="WP_394349823.1">
    <property type="nucleotide sequence ID" value="NZ_FOMS01000003.1"/>
</dbReference>
<keyword evidence="7" id="KW-0624">Polysaccharide degradation</keyword>
<keyword evidence="7" id="KW-0119">Carbohydrate metabolism</keyword>
<dbReference type="SUPFAM" id="SSF48208">
    <property type="entry name" value="Six-hairpin glycosidases"/>
    <property type="match status" value="1"/>
</dbReference>
<proteinExistence type="inferred from homology"/>
<dbReference type="InterPro" id="IPR002037">
    <property type="entry name" value="Glyco_hydro_8"/>
</dbReference>
<keyword evidence="4" id="KW-0378">Hydrolase</keyword>
<keyword evidence="6" id="KW-0326">Glycosidase</keyword>
<evidence type="ECO:0000256" key="6">
    <source>
        <dbReference type="ARBA" id="ARBA00023295"/>
    </source>
</evidence>